<evidence type="ECO:0000313" key="3">
    <source>
        <dbReference type="Proteomes" id="UP000035963"/>
    </source>
</evidence>
<dbReference type="Proteomes" id="UP000035963">
    <property type="component" value="Unassembled WGS sequence"/>
</dbReference>
<feature type="compositionally biased region" description="Low complexity" evidence="1">
    <location>
        <begin position="77"/>
        <end position="89"/>
    </location>
</feature>
<accession>A0A0J1G1Z5</accession>
<proteinExistence type="predicted"/>
<reference evidence="2 3" key="1">
    <citation type="journal article" date="2015" name="Genome Announc.">
        <title>Draft Genome Sequence of Burkholderia sp. Strain PML1(12), an Ectomycorrhizosphere-Inhabiting Bacterium with Effective Mineral-Weathering Ability.</title>
        <authorList>
            <person name="Uroz S."/>
            <person name="Oger P."/>
        </authorList>
    </citation>
    <scope>NUCLEOTIDE SEQUENCE [LARGE SCALE GENOMIC DNA]</scope>
    <source>
        <strain evidence="3">PML1(12)</strain>
    </source>
</reference>
<gene>
    <name evidence="2" type="ORF">EOS_10345</name>
</gene>
<dbReference type="EMBL" id="AEJF01000075">
    <property type="protein sequence ID" value="KLU26193.1"/>
    <property type="molecule type" value="Genomic_DNA"/>
</dbReference>
<sequence length="89" mass="9676">MPSNGSQVIDEKPLYPDISGAHRKTTNNRSRARHRHRADSGRQRLGTALRRKGGPPGSRNTLTESMRRAASPLNEPAAVAVRSTSAAVY</sequence>
<name>A0A0J1G1Z5_9BURK</name>
<keyword evidence="3" id="KW-1185">Reference proteome</keyword>
<dbReference type="AlphaFoldDB" id="A0A0J1G1Z5"/>
<evidence type="ECO:0000313" key="2">
    <source>
        <dbReference type="EMBL" id="KLU26193.1"/>
    </source>
</evidence>
<feature type="region of interest" description="Disordered" evidence="1">
    <location>
        <begin position="1"/>
        <end position="89"/>
    </location>
</feature>
<comment type="caution">
    <text evidence="2">The sequence shown here is derived from an EMBL/GenBank/DDBJ whole genome shotgun (WGS) entry which is preliminary data.</text>
</comment>
<evidence type="ECO:0000256" key="1">
    <source>
        <dbReference type="SAM" id="MobiDB-lite"/>
    </source>
</evidence>
<feature type="compositionally biased region" description="Basic residues" evidence="1">
    <location>
        <begin position="21"/>
        <end position="37"/>
    </location>
</feature>
<protein>
    <submittedName>
        <fullName evidence="2">Uncharacterized protein</fullName>
    </submittedName>
</protein>
<organism evidence="2 3">
    <name type="scientific">Caballeronia mineralivorans PML1(12)</name>
    <dbReference type="NCBI Taxonomy" id="908627"/>
    <lineage>
        <taxon>Bacteria</taxon>
        <taxon>Pseudomonadati</taxon>
        <taxon>Pseudomonadota</taxon>
        <taxon>Betaproteobacteria</taxon>
        <taxon>Burkholderiales</taxon>
        <taxon>Burkholderiaceae</taxon>
        <taxon>Caballeronia</taxon>
    </lineage>
</organism>
<dbReference type="PATRIC" id="fig|908627.4.peg.2285"/>